<dbReference type="Pfam" id="PF02167">
    <property type="entry name" value="Cytochrom_C1"/>
    <property type="match status" value="1"/>
</dbReference>
<keyword evidence="18" id="KW-1185">Reference proteome</keyword>
<evidence type="ECO:0000256" key="15">
    <source>
        <dbReference type="SAM" id="SignalP"/>
    </source>
</evidence>
<dbReference type="InterPro" id="IPR036909">
    <property type="entry name" value="Cyt_c-like_dom_sf"/>
</dbReference>
<evidence type="ECO:0000256" key="14">
    <source>
        <dbReference type="SAM" id="Phobius"/>
    </source>
</evidence>
<keyword evidence="9" id="KW-0249">Electron transport</keyword>
<evidence type="ECO:0000256" key="12">
    <source>
        <dbReference type="ARBA" id="ARBA00023136"/>
    </source>
</evidence>
<keyword evidence="10 14" id="KW-1133">Transmembrane helix</keyword>
<evidence type="ECO:0000256" key="1">
    <source>
        <dbReference type="ARBA" id="ARBA00004370"/>
    </source>
</evidence>
<gene>
    <name evidence="17" type="ORF">ACFOKA_16100</name>
</gene>
<evidence type="ECO:0000313" key="18">
    <source>
        <dbReference type="Proteomes" id="UP001595444"/>
    </source>
</evidence>
<dbReference type="RefSeq" id="WP_194215624.1">
    <property type="nucleotide sequence ID" value="NZ_CP061205.1"/>
</dbReference>
<comment type="caution">
    <text evidence="17">The sequence shown here is derived from an EMBL/GenBank/DDBJ whole genome shotgun (WGS) entry which is preliminary data.</text>
</comment>
<evidence type="ECO:0000256" key="7">
    <source>
        <dbReference type="ARBA" id="ARBA00022692"/>
    </source>
</evidence>
<comment type="similarity">
    <text evidence="2">Belongs to the cytochrome c family.</text>
</comment>
<keyword evidence="11 13" id="KW-0408">Iron</keyword>
<evidence type="ECO:0000256" key="4">
    <source>
        <dbReference type="ARBA" id="ARBA00022448"/>
    </source>
</evidence>
<evidence type="ECO:0000256" key="5">
    <source>
        <dbReference type="ARBA" id="ARBA00022617"/>
    </source>
</evidence>
<reference evidence="18" key="1">
    <citation type="journal article" date="2019" name="Int. J. Syst. Evol. Microbiol.">
        <title>The Global Catalogue of Microorganisms (GCM) 10K type strain sequencing project: providing services to taxonomists for standard genome sequencing and annotation.</title>
        <authorList>
            <consortium name="The Broad Institute Genomics Platform"/>
            <consortium name="The Broad Institute Genome Sequencing Center for Infectious Disease"/>
            <person name="Wu L."/>
            <person name="Ma J."/>
        </authorList>
    </citation>
    <scope>NUCLEOTIDE SEQUENCE [LARGE SCALE GENOMIC DNA]</scope>
    <source>
        <strain evidence="18">KCTC 62164</strain>
    </source>
</reference>
<evidence type="ECO:0000256" key="11">
    <source>
        <dbReference type="ARBA" id="ARBA00023004"/>
    </source>
</evidence>
<evidence type="ECO:0000259" key="16">
    <source>
        <dbReference type="PROSITE" id="PS51007"/>
    </source>
</evidence>
<sequence>MKTMKFVKNIALALTAVAGFAGMVQASGADKHPMKLEWSFEGAFGTFDKAAAQRGWQVYKQVCSACHSLKYFHFRNLEGIGYEEDMIKAFAAEYTVAGDPDDFGDPTERAALPQDVFPAPFANENAARASNGGALPPDLSLIIKARHDGANYVHSLLTGYEDAPAGHEITPGKHYNPYFKGGQISMAAPLAEGILEYEDGTAATSEQMARDVVQFLTYVAEPGLDARHQMGFKVLAYLAVLTLIFYLSMKKLWKPIKSGRNVYED</sequence>
<dbReference type="SUPFAM" id="SSF81496">
    <property type="entry name" value="Cytochrome c1 subunit of cytochrome bc1 complex (Ubiquinol-cytochrome c reductase), transmembrane anchor"/>
    <property type="match status" value="1"/>
</dbReference>
<dbReference type="SUPFAM" id="SSF46626">
    <property type="entry name" value="Cytochrome c"/>
    <property type="match status" value="1"/>
</dbReference>
<name>A0ABV7D8H4_9PROT</name>
<dbReference type="PANTHER" id="PTHR10266">
    <property type="entry name" value="CYTOCHROME C1"/>
    <property type="match status" value="1"/>
</dbReference>
<feature type="transmembrane region" description="Helical" evidence="14">
    <location>
        <begin position="230"/>
        <end position="249"/>
    </location>
</feature>
<organism evidence="17 18">
    <name type="scientific">Kordiimonas pumila</name>
    <dbReference type="NCBI Taxonomy" id="2161677"/>
    <lineage>
        <taxon>Bacteria</taxon>
        <taxon>Pseudomonadati</taxon>
        <taxon>Pseudomonadota</taxon>
        <taxon>Alphaproteobacteria</taxon>
        <taxon>Kordiimonadales</taxon>
        <taxon>Kordiimonadaceae</taxon>
        <taxon>Kordiimonas</taxon>
    </lineage>
</organism>
<evidence type="ECO:0000313" key="17">
    <source>
        <dbReference type="EMBL" id="MFC3053421.1"/>
    </source>
</evidence>
<comment type="subcellular location">
    <subcellularLocation>
        <location evidence="1">Membrane</location>
    </subcellularLocation>
</comment>
<evidence type="ECO:0000256" key="9">
    <source>
        <dbReference type="ARBA" id="ARBA00022982"/>
    </source>
</evidence>
<dbReference type="InterPro" id="IPR009056">
    <property type="entry name" value="Cyt_c-like_dom"/>
</dbReference>
<evidence type="ECO:0000256" key="6">
    <source>
        <dbReference type="ARBA" id="ARBA00022660"/>
    </source>
</evidence>
<evidence type="ECO:0000256" key="2">
    <source>
        <dbReference type="ARBA" id="ARBA00006488"/>
    </source>
</evidence>
<keyword evidence="5 13" id="KW-0349">Heme</keyword>
<evidence type="ECO:0000256" key="13">
    <source>
        <dbReference type="PROSITE-ProRule" id="PRU00433"/>
    </source>
</evidence>
<keyword evidence="4" id="KW-0813">Transport</keyword>
<evidence type="ECO:0000256" key="3">
    <source>
        <dbReference type="ARBA" id="ARBA00016165"/>
    </source>
</evidence>
<dbReference type="InterPro" id="IPR002326">
    <property type="entry name" value="Cyt_c1"/>
</dbReference>
<evidence type="ECO:0000256" key="8">
    <source>
        <dbReference type="ARBA" id="ARBA00022723"/>
    </source>
</evidence>
<feature type="chain" id="PRO_5045612688" description="Cytochrome c1" evidence="15">
    <location>
        <begin position="27"/>
        <end position="265"/>
    </location>
</feature>
<keyword evidence="12 14" id="KW-0472">Membrane</keyword>
<feature type="domain" description="Cytochrome c" evidence="16">
    <location>
        <begin position="50"/>
        <end position="220"/>
    </location>
</feature>
<dbReference type="Gene3D" id="1.10.760.10">
    <property type="entry name" value="Cytochrome c-like domain"/>
    <property type="match status" value="1"/>
</dbReference>
<keyword evidence="15" id="KW-0732">Signal</keyword>
<dbReference type="PROSITE" id="PS51007">
    <property type="entry name" value="CYTC"/>
    <property type="match status" value="1"/>
</dbReference>
<protein>
    <recommendedName>
        <fullName evidence="3">Cytochrome c1</fullName>
    </recommendedName>
</protein>
<dbReference type="EMBL" id="JBHRSL010000027">
    <property type="protein sequence ID" value="MFC3053421.1"/>
    <property type="molecule type" value="Genomic_DNA"/>
</dbReference>
<dbReference type="InterPro" id="IPR021157">
    <property type="entry name" value="Cyt_c1_TM_anchor_C"/>
</dbReference>
<dbReference type="PRINTS" id="PR00603">
    <property type="entry name" value="CYTOCHROMEC1"/>
</dbReference>
<accession>A0ABV7D8H4</accession>
<keyword evidence="6" id="KW-0679">Respiratory chain</keyword>
<evidence type="ECO:0000256" key="10">
    <source>
        <dbReference type="ARBA" id="ARBA00022989"/>
    </source>
</evidence>
<dbReference type="Proteomes" id="UP001595444">
    <property type="component" value="Unassembled WGS sequence"/>
</dbReference>
<dbReference type="PANTHER" id="PTHR10266:SF3">
    <property type="entry name" value="CYTOCHROME C1, HEME PROTEIN, MITOCHONDRIAL"/>
    <property type="match status" value="1"/>
</dbReference>
<keyword evidence="8 13" id="KW-0479">Metal-binding</keyword>
<keyword evidence="7 14" id="KW-0812">Transmembrane</keyword>
<proteinExistence type="inferred from homology"/>
<feature type="signal peptide" evidence="15">
    <location>
        <begin position="1"/>
        <end position="26"/>
    </location>
</feature>
<dbReference type="Gene3D" id="1.20.5.100">
    <property type="entry name" value="Cytochrome c1, transmembrane anchor, C-terminal"/>
    <property type="match status" value="1"/>
</dbReference>